<protein>
    <submittedName>
        <fullName evidence="1">Uncharacterized protein</fullName>
    </submittedName>
</protein>
<evidence type="ECO:0000313" key="2">
    <source>
        <dbReference type="Proteomes" id="UP000076798"/>
    </source>
</evidence>
<dbReference type="EMBL" id="KV428106">
    <property type="protein sequence ID" value="KZT36466.1"/>
    <property type="molecule type" value="Genomic_DNA"/>
</dbReference>
<sequence>MSVLQLRSVDDPLQSTSHRLLRNESVLHINDDAFFVHPSCAFLRIPNKVRWIFHAGFWFNISSGIRPELVSPFIEPSFPPLRRRCI</sequence>
<keyword evidence="2" id="KW-1185">Reference proteome</keyword>
<dbReference type="Proteomes" id="UP000076798">
    <property type="component" value="Unassembled WGS sequence"/>
</dbReference>
<proteinExistence type="predicted"/>
<reference evidence="1 2" key="1">
    <citation type="journal article" date="2016" name="Mol. Biol. Evol.">
        <title>Comparative Genomics of Early-Diverging Mushroom-Forming Fungi Provides Insights into the Origins of Lignocellulose Decay Capabilities.</title>
        <authorList>
            <person name="Nagy L.G."/>
            <person name="Riley R."/>
            <person name="Tritt A."/>
            <person name="Adam C."/>
            <person name="Daum C."/>
            <person name="Floudas D."/>
            <person name="Sun H."/>
            <person name="Yadav J.S."/>
            <person name="Pangilinan J."/>
            <person name="Larsson K.H."/>
            <person name="Matsuura K."/>
            <person name="Barry K."/>
            <person name="Labutti K."/>
            <person name="Kuo R."/>
            <person name="Ohm R.A."/>
            <person name="Bhattacharya S.S."/>
            <person name="Shirouzu T."/>
            <person name="Yoshinaga Y."/>
            <person name="Martin F.M."/>
            <person name="Grigoriev I.V."/>
            <person name="Hibbett D.S."/>
        </authorList>
    </citation>
    <scope>NUCLEOTIDE SEQUENCE [LARGE SCALE GENOMIC DNA]</scope>
    <source>
        <strain evidence="1 2">HHB10207 ss-3</strain>
    </source>
</reference>
<dbReference type="AlphaFoldDB" id="A0A166BJW0"/>
<gene>
    <name evidence="1" type="ORF">SISSUDRAFT_62066</name>
</gene>
<accession>A0A166BJW0</accession>
<organism evidence="1 2">
    <name type="scientific">Sistotremastrum suecicum HHB10207 ss-3</name>
    <dbReference type="NCBI Taxonomy" id="1314776"/>
    <lineage>
        <taxon>Eukaryota</taxon>
        <taxon>Fungi</taxon>
        <taxon>Dikarya</taxon>
        <taxon>Basidiomycota</taxon>
        <taxon>Agaricomycotina</taxon>
        <taxon>Agaricomycetes</taxon>
        <taxon>Sistotremastrales</taxon>
        <taxon>Sistotremastraceae</taxon>
        <taxon>Sistotremastrum</taxon>
    </lineage>
</organism>
<name>A0A166BJW0_9AGAM</name>
<evidence type="ECO:0000313" key="1">
    <source>
        <dbReference type="EMBL" id="KZT36466.1"/>
    </source>
</evidence>